<dbReference type="RefSeq" id="XP_064705207.1">
    <property type="nucleotide sequence ID" value="XM_064847486.1"/>
</dbReference>
<dbReference type="Proteomes" id="UP001358417">
    <property type="component" value="Unassembled WGS sequence"/>
</dbReference>
<organism evidence="2 3">
    <name type="scientific">Exophiala bonariae</name>
    <dbReference type="NCBI Taxonomy" id="1690606"/>
    <lineage>
        <taxon>Eukaryota</taxon>
        <taxon>Fungi</taxon>
        <taxon>Dikarya</taxon>
        <taxon>Ascomycota</taxon>
        <taxon>Pezizomycotina</taxon>
        <taxon>Eurotiomycetes</taxon>
        <taxon>Chaetothyriomycetidae</taxon>
        <taxon>Chaetothyriales</taxon>
        <taxon>Herpotrichiellaceae</taxon>
        <taxon>Exophiala</taxon>
    </lineage>
</organism>
<dbReference type="GO" id="GO:0004029">
    <property type="term" value="F:aldehyde dehydrogenase (NAD+) activity"/>
    <property type="evidence" value="ECO:0007669"/>
    <property type="project" value="TreeGrafter"/>
</dbReference>
<evidence type="ECO:0000313" key="3">
    <source>
        <dbReference type="Proteomes" id="UP001358417"/>
    </source>
</evidence>
<dbReference type="GeneID" id="89972086"/>
<dbReference type="Gene3D" id="3.40.50.720">
    <property type="entry name" value="NAD(P)-binding Rossmann-like Domain"/>
    <property type="match status" value="1"/>
</dbReference>
<dbReference type="GO" id="GO:0005737">
    <property type="term" value="C:cytoplasm"/>
    <property type="evidence" value="ECO:0007669"/>
    <property type="project" value="TreeGrafter"/>
</dbReference>
<dbReference type="PANTHER" id="PTHR48079">
    <property type="entry name" value="PROTEIN YEEZ"/>
    <property type="match status" value="1"/>
</dbReference>
<name>A0AAV9N6K0_9EURO</name>
<proteinExistence type="predicted"/>
<dbReference type="InterPro" id="IPR051783">
    <property type="entry name" value="NAD(P)-dependent_oxidoreduct"/>
</dbReference>
<dbReference type="Pfam" id="PF01370">
    <property type="entry name" value="Epimerase"/>
    <property type="match status" value="1"/>
</dbReference>
<dbReference type="SUPFAM" id="SSF51735">
    <property type="entry name" value="NAD(P)-binding Rossmann-fold domains"/>
    <property type="match status" value="1"/>
</dbReference>
<dbReference type="InterPro" id="IPR036291">
    <property type="entry name" value="NAD(P)-bd_dom_sf"/>
</dbReference>
<reference evidence="2 3" key="1">
    <citation type="submission" date="2023-08" db="EMBL/GenBank/DDBJ databases">
        <title>Black Yeasts Isolated from many extreme environments.</title>
        <authorList>
            <person name="Coleine C."/>
            <person name="Stajich J.E."/>
            <person name="Selbmann L."/>
        </authorList>
    </citation>
    <scope>NUCLEOTIDE SEQUENCE [LARGE SCALE GENOMIC DNA]</scope>
    <source>
        <strain evidence="2 3">CCFEE 5792</strain>
    </source>
</reference>
<dbReference type="AlphaFoldDB" id="A0AAV9N6K0"/>
<evidence type="ECO:0000259" key="1">
    <source>
        <dbReference type="Pfam" id="PF01370"/>
    </source>
</evidence>
<dbReference type="InterPro" id="IPR001509">
    <property type="entry name" value="Epimerase_deHydtase"/>
</dbReference>
<keyword evidence="3" id="KW-1185">Reference proteome</keyword>
<protein>
    <recommendedName>
        <fullName evidence="1">NAD-dependent epimerase/dehydratase domain-containing protein</fullName>
    </recommendedName>
</protein>
<dbReference type="PANTHER" id="PTHR48079:SF6">
    <property type="entry name" value="NAD(P)-BINDING DOMAIN-CONTAINING PROTEIN-RELATED"/>
    <property type="match status" value="1"/>
</dbReference>
<gene>
    <name evidence="2" type="ORF">LTR84_003903</name>
</gene>
<evidence type="ECO:0000313" key="2">
    <source>
        <dbReference type="EMBL" id="KAK5050621.1"/>
    </source>
</evidence>
<feature type="domain" description="NAD-dependent epimerase/dehydratase" evidence="1">
    <location>
        <begin position="5"/>
        <end position="239"/>
    </location>
</feature>
<comment type="caution">
    <text evidence="2">The sequence shown here is derived from an EMBL/GenBank/DDBJ whole genome shotgun (WGS) entry which is preliminary data.</text>
</comment>
<dbReference type="EMBL" id="JAVRRD010000017">
    <property type="protein sequence ID" value="KAK5050621.1"/>
    <property type="molecule type" value="Genomic_DNA"/>
</dbReference>
<accession>A0AAV9N6K0</accession>
<sequence length="348" mass="37444">MPHKVLITGGSGYLGGTLLARLAQTKLPAYEKLYALVRSDSQAESVKQYGAEPLTFSPRDEHAVRENVVKQGITIVFFLIDAFKADSQVYFIRALAEVGASTGQDVHFLHTSGAKLFSSHTGAPTDRPLLDSEPGLYEIQKSQKATLDGPLTAVATNNTVIEQGELHGVKTYVFVPCIVYGKGEGFGNPISIQTVAIVKAAKATGRVYKVDANKPSWPVCHVVDNATLYIALLSKILEGESVDHGKQGYYLASSGSVVWEDLYSGVAKSLAEKGVIDNDEVPLADDSALQKMAAALGVPKDFVAFSLGGRCTFTAAHGRSLGWKPEYPPHHILDTIDEEVQLILDNLT</sequence>